<dbReference type="AlphaFoldDB" id="F0XKT3"/>
<accession>F0XKT3</accession>
<dbReference type="RefSeq" id="XP_014171186.1">
    <property type="nucleotide sequence ID" value="XM_014315711.1"/>
</dbReference>
<dbReference type="InParanoid" id="F0XKT3"/>
<dbReference type="Proteomes" id="UP000007796">
    <property type="component" value="Unassembled WGS sequence"/>
</dbReference>
<dbReference type="eggNOG" id="ENOG502R8FS">
    <property type="taxonomic scope" value="Eukaryota"/>
</dbReference>
<reference evidence="1 2" key="1">
    <citation type="journal article" date="2011" name="Proc. Natl. Acad. Sci. U.S.A.">
        <title>Genome and transcriptome analyses of the mountain pine beetle-fungal symbiont Grosmannia clavigera, a lodgepole pine pathogen.</title>
        <authorList>
            <person name="DiGuistini S."/>
            <person name="Wang Y."/>
            <person name="Liao N.Y."/>
            <person name="Taylor G."/>
            <person name="Tanguay P."/>
            <person name="Feau N."/>
            <person name="Henrissat B."/>
            <person name="Chan S.K."/>
            <person name="Hesse-Orce U."/>
            <person name="Alamouti S.M."/>
            <person name="Tsui C.K.M."/>
            <person name="Docking R.T."/>
            <person name="Levasseur A."/>
            <person name="Haridas S."/>
            <person name="Robertson G."/>
            <person name="Birol I."/>
            <person name="Holt R.A."/>
            <person name="Marra M.A."/>
            <person name="Hamelin R.C."/>
            <person name="Hirst M."/>
            <person name="Jones S.J.M."/>
            <person name="Bohlmann J."/>
            <person name="Breuil C."/>
        </authorList>
    </citation>
    <scope>NUCLEOTIDE SEQUENCE [LARGE SCALE GENOMIC DNA]</scope>
    <source>
        <strain evidence="2">kw1407 / UAMH 11150</strain>
    </source>
</reference>
<dbReference type="HOGENOM" id="CLU_725732_0_0_1"/>
<evidence type="ECO:0000313" key="1">
    <source>
        <dbReference type="EMBL" id="EFX01704.1"/>
    </source>
</evidence>
<dbReference type="EMBL" id="GL629788">
    <property type="protein sequence ID" value="EFX01704.1"/>
    <property type="molecule type" value="Genomic_DNA"/>
</dbReference>
<keyword evidence="2" id="KW-1185">Reference proteome</keyword>
<dbReference type="OrthoDB" id="4583057at2759"/>
<dbReference type="GeneID" id="25981796"/>
<organism evidence="2">
    <name type="scientific">Grosmannia clavigera (strain kw1407 / UAMH 11150)</name>
    <name type="common">Blue stain fungus</name>
    <name type="synonym">Graphiocladiella clavigera</name>
    <dbReference type="NCBI Taxonomy" id="655863"/>
    <lineage>
        <taxon>Eukaryota</taxon>
        <taxon>Fungi</taxon>
        <taxon>Dikarya</taxon>
        <taxon>Ascomycota</taxon>
        <taxon>Pezizomycotina</taxon>
        <taxon>Sordariomycetes</taxon>
        <taxon>Sordariomycetidae</taxon>
        <taxon>Ophiostomatales</taxon>
        <taxon>Ophiostomataceae</taxon>
        <taxon>Leptographium</taxon>
    </lineage>
</organism>
<gene>
    <name evidence="1" type="ORF">CMQ_8170</name>
</gene>
<proteinExistence type="predicted"/>
<protein>
    <submittedName>
        <fullName evidence="1">Uncharacterized protein</fullName>
    </submittedName>
</protein>
<name>F0XKT3_GROCL</name>
<dbReference type="STRING" id="655863.F0XKT3"/>
<sequence>MTFTEFLHLKVLWTRGDINDLFPQENEPDFFSRSALQCVHKDSFRNIESDLEATKGRDPHALIHSGKMAAGLFSVFEAYIPLIMSIDAQPGVDSSPKVINLGIVQPQPKASDTSGMARQLNRMTLQKTPMSSFGSPLTPETPELSLRAEYEALLDHATWVPDPKVFVLNDKKNSRRLLEARVDGYLRKRMGASAYGIVEVKPYVRTSHTDQIEWQEGAQMAAWISQTPGTVNNGVFMAPGGAGIMRRFMITQNRQEIYVTVAEYDKTYEEYLHGGPQTPPLPSKGPAPRAPMQIGKPPQAVPLAPRKGARAEYYGGGYDGSVNRPSGYGQGQSSKQPLVDPTPGFLLMRCFGPVPINDPRRMRKLCQAIVALSIEAVGACS</sequence>
<evidence type="ECO:0000313" key="2">
    <source>
        <dbReference type="Proteomes" id="UP000007796"/>
    </source>
</evidence>